<dbReference type="GO" id="GO:0003676">
    <property type="term" value="F:nucleic acid binding"/>
    <property type="evidence" value="ECO:0007669"/>
    <property type="project" value="InterPro"/>
</dbReference>
<dbReference type="SUPFAM" id="SSF56672">
    <property type="entry name" value="DNA/RNA polymerases"/>
    <property type="match status" value="1"/>
</dbReference>
<dbReference type="InterPro" id="IPR057670">
    <property type="entry name" value="SH3_retrovirus"/>
</dbReference>
<dbReference type="Pfam" id="PF25597">
    <property type="entry name" value="SH3_retrovirus"/>
    <property type="match status" value="1"/>
</dbReference>
<dbReference type="EMBL" id="PSQE01000003">
    <property type="protein sequence ID" value="RHN71246.1"/>
    <property type="molecule type" value="Genomic_DNA"/>
</dbReference>
<evidence type="ECO:0000259" key="7">
    <source>
        <dbReference type="PROSITE" id="PS50158"/>
    </source>
</evidence>
<dbReference type="GO" id="GO:0008270">
    <property type="term" value="F:zinc ion binding"/>
    <property type="evidence" value="ECO:0007669"/>
    <property type="project" value="UniProtKB-KW"/>
</dbReference>
<keyword evidence="1" id="KW-0645">Protease</keyword>
<dbReference type="SMART" id="SM00343">
    <property type="entry name" value="ZnF_C2HC"/>
    <property type="match status" value="1"/>
</dbReference>
<keyword evidence="9" id="KW-0695">RNA-directed DNA polymerase</keyword>
<dbReference type="InterPro" id="IPR013103">
    <property type="entry name" value="RVT_2"/>
</dbReference>
<dbReference type="Pfam" id="PF07727">
    <property type="entry name" value="RVT_2"/>
    <property type="match status" value="1"/>
</dbReference>
<name>A0A396IZR1_MEDTR</name>
<dbReference type="SUPFAM" id="SSF53098">
    <property type="entry name" value="Ribonuclease H-like"/>
    <property type="match status" value="1"/>
</dbReference>
<feature type="compositionally biased region" description="Low complexity" evidence="6">
    <location>
        <begin position="236"/>
        <end position="246"/>
    </location>
</feature>
<dbReference type="InterPro" id="IPR025724">
    <property type="entry name" value="GAG-pre-integrase_dom"/>
</dbReference>
<reference evidence="10" key="1">
    <citation type="journal article" date="2018" name="Nat. Plants">
        <title>Whole-genome landscape of Medicago truncatula symbiotic genes.</title>
        <authorList>
            <person name="Pecrix Y."/>
            <person name="Staton S.E."/>
            <person name="Sallet E."/>
            <person name="Lelandais-Briere C."/>
            <person name="Moreau S."/>
            <person name="Carrere S."/>
            <person name="Blein T."/>
            <person name="Jardinaud M.F."/>
            <person name="Latrasse D."/>
            <person name="Zouine M."/>
            <person name="Zahm M."/>
            <person name="Kreplak J."/>
            <person name="Mayjonade B."/>
            <person name="Satge C."/>
            <person name="Perez M."/>
            <person name="Cauet S."/>
            <person name="Marande W."/>
            <person name="Chantry-Darmon C."/>
            <person name="Lopez-Roques C."/>
            <person name="Bouchez O."/>
            <person name="Berard A."/>
            <person name="Debelle F."/>
            <person name="Munos S."/>
            <person name="Bendahmane A."/>
            <person name="Berges H."/>
            <person name="Niebel A."/>
            <person name="Buitink J."/>
            <person name="Frugier F."/>
            <person name="Benhamed M."/>
            <person name="Crespi M."/>
            <person name="Gouzy J."/>
            <person name="Gamas P."/>
        </authorList>
    </citation>
    <scope>NUCLEOTIDE SEQUENCE [LARGE SCALE GENOMIC DNA]</scope>
    <source>
        <strain evidence="10">cv. Jemalong A17</strain>
    </source>
</reference>
<keyword evidence="5" id="KW-0862">Zinc</keyword>
<evidence type="ECO:0000313" key="10">
    <source>
        <dbReference type="Proteomes" id="UP000265566"/>
    </source>
</evidence>
<evidence type="ECO:0000256" key="5">
    <source>
        <dbReference type="PROSITE-ProRule" id="PRU00047"/>
    </source>
</evidence>
<sequence length="1346" mass="153481">MNGSSSFNTHLPILEARNWERWSAVMKNLFGAQDLLEIVQDGVHELAANATEVQRNAHKELKKKDCKALFLIQQSLDEGNFERISKSLSSKEAWDILSKYHEGDDKVKLIKLQSLRRKFELMQMEDDQKISEYISKLINLVNQMKACSEAITDQQIVEKIMRTLSSRFDFIVVAIQESKDVKTLKIEELQSSLEAHELMVSERSNERSIQQALQVQTIKKDDYDRKNFKKGKKNSKGGNWSKGKNNGSDKGESSKEGNSNQKKKVDKKKIQCFKCEKFGHYASECWSGKGKQSKNDEEEAKIAQDDSDSESLFMMVTTTSNESCNSESWFLDTGCSNHMTGNKTWLRKVDPGRNTKVKLADHRVLVAEGMGNIAIEGKNGKVAIIEEVLYVPGMQCNLLSVGQFIQKGYSVTMKDNTFKLFDNHQRLVLKTPLAKNRTFQTNMKAVELNCLSAMVKDEDSWLWHYRFGHLNFRGLNQLVDKEMILGVPKIEIPNTVCGTCLLGKQPRSAFSSSSASRSKELLNVVYSDVCGPLEVPSLGGNKYFISFVDEFSRKLWLYLIKAKSEAFDMFQKFKILVEKQSGKSIKILRTDGGGEYTSKVFEKFCEDNGIVHEVTALYTPQHNGLAERRNRSLLDMTRSMLKMKKMPNTFWGEAVRTAAYILNRCPTKKLNQIPEEIWLGCKQSAKHLRVFGSLCYMHIPDAKRRKLGDKSEPMILVGYHETGAYRLYHPLNHSIVISRDVKICENEAWDWTKKEKSSSHTIPTIIEDDDQVEQVQLDTEVQPEVHVEENQVTRTSVRQRFASTRLAGHEVIPDNVVNEEGEFVHFALLADAEPINYEAALNEDVWKNAMIEELNSINRNNTWKLIELPASKKPIDVKWVFKLKLKPNGEVAKYKARLVARGFMQKAGMDYFEVYAPVARLETVRLIVAIACGRNWPMHHLDVKSAFLNGPLDEEVYVTQPPGFKIKGKEDMVYRLHKALYGLKQAPRAWNKRIDSFLVKQEFVKCKSEYGVYVKKGSEGNQLLICLYVDDLIVTGSDMNEIEAFKSQMMSEFEMSDLGKLTYFLGMEFTEVAEGLVMHQKKYASDILKRFNMMSCNPSSSPAETNVKLVMNEDEEPVNPTLFKQIVGSLRYLCNSRPDIAYAVGIISRFMSEPRVSHLLAAKRVMRYIKGTLQYGILFPKCLNENTIELTAYSDADWCGDRQDRKSTSGYLFKFMNAPISWCAKKQPVVALSTCESEYIAGCMAACQAIWLENILKEMEIEVSRPIELLIDNKSAISLARNPVLHGRSKHIEAKFHFLREQVNKGALQIVHCSTELQLADIFTKALKVDRFIKLRSLIGMKEVET</sequence>
<organism evidence="9 10">
    <name type="scientific">Medicago truncatula</name>
    <name type="common">Barrel medic</name>
    <name type="synonym">Medicago tribuloides</name>
    <dbReference type="NCBI Taxonomy" id="3880"/>
    <lineage>
        <taxon>Eukaryota</taxon>
        <taxon>Viridiplantae</taxon>
        <taxon>Streptophyta</taxon>
        <taxon>Embryophyta</taxon>
        <taxon>Tracheophyta</taxon>
        <taxon>Spermatophyta</taxon>
        <taxon>Magnoliopsida</taxon>
        <taxon>eudicotyledons</taxon>
        <taxon>Gunneridae</taxon>
        <taxon>Pentapetalae</taxon>
        <taxon>rosids</taxon>
        <taxon>fabids</taxon>
        <taxon>Fabales</taxon>
        <taxon>Fabaceae</taxon>
        <taxon>Papilionoideae</taxon>
        <taxon>50 kb inversion clade</taxon>
        <taxon>NPAAA clade</taxon>
        <taxon>Hologalegina</taxon>
        <taxon>IRL clade</taxon>
        <taxon>Trifolieae</taxon>
        <taxon>Medicago</taxon>
    </lineage>
</organism>
<evidence type="ECO:0000313" key="9">
    <source>
        <dbReference type="EMBL" id="RHN71246.1"/>
    </source>
</evidence>
<evidence type="ECO:0000256" key="1">
    <source>
        <dbReference type="ARBA" id="ARBA00022670"/>
    </source>
</evidence>
<dbReference type="GO" id="GO:0003964">
    <property type="term" value="F:RNA-directed DNA polymerase activity"/>
    <property type="evidence" value="ECO:0007669"/>
    <property type="project" value="UniProtKB-KW"/>
</dbReference>
<dbReference type="CDD" id="cd09272">
    <property type="entry name" value="RNase_HI_RT_Ty1"/>
    <property type="match status" value="1"/>
</dbReference>
<keyword evidence="2" id="KW-0479">Metal-binding</keyword>
<dbReference type="PROSITE" id="PS50994">
    <property type="entry name" value="INTEGRASE"/>
    <property type="match status" value="1"/>
</dbReference>
<proteinExistence type="predicted"/>
<accession>A0A396IZR1</accession>
<dbReference type="InterPro" id="IPR036875">
    <property type="entry name" value="Znf_CCHC_sf"/>
</dbReference>
<dbReference type="GO" id="GO:0015074">
    <property type="term" value="P:DNA integration"/>
    <property type="evidence" value="ECO:0007669"/>
    <property type="project" value="InterPro"/>
</dbReference>
<dbReference type="InterPro" id="IPR043502">
    <property type="entry name" value="DNA/RNA_pol_sf"/>
</dbReference>
<keyword evidence="3" id="KW-0064">Aspartyl protease</keyword>
<dbReference type="Gene3D" id="3.30.420.10">
    <property type="entry name" value="Ribonuclease H-like superfamily/Ribonuclease H"/>
    <property type="match status" value="1"/>
</dbReference>
<dbReference type="Proteomes" id="UP000265566">
    <property type="component" value="Chromosome 3"/>
</dbReference>
<dbReference type="Pfam" id="PF00665">
    <property type="entry name" value="rve"/>
    <property type="match status" value="1"/>
</dbReference>
<dbReference type="Gramene" id="rna19902">
    <property type="protein sequence ID" value="RHN71246.1"/>
    <property type="gene ID" value="gene19902"/>
</dbReference>
<dbReference type="Pfam" id="PF13976">
    <property type="entry name" value="gag_pre-integrs"/>
    <property type="match status" value="1"/>
</dbReference>
<dbReference type="InterPro" id="IPR001878">
    <property type="entry name" value="Znf_CCHC"/>
</dbReference>
<dbReference type="InterPro" id="IPR012337">
    <property type="entry name" value="RNaseH-like_sf"/>
</dbReference>
<dbReference type="Pfam" id="PF14223">
    <property type="entry name" value="Retrotran_gag_2"/>
    <property type="match status" value="1"/>
</dbReference>
<evidence type="ECO:0000256" key="2">
    <source>
        <dbReference type="ARBA" id="ARBA00022723"/>
    </source>
</evidence>
<gene>
    <name evidence="9" type="ORF">MtrunA17_Chr3g0144121</name>
</gene>
<protein>
    <submittedName>
        <fullName evidence="9">Putative RNA-directed DNA polymerase</fullName>
        <ecNumber evidence="9">2.7.7.49</ecNumber>
    </submittedName>
</protein>
<dbReference type="PANTHER" id="PTHR42648">
    <property type="entry name" value="TRANSPOSASE, PUTATIVE-RELATED"/>
    <property type="match status" value="1"/>
</dbReference>
<evidence type="ECO:0000256" key="3">
    <source>
        <dbReference type="ARBA" id="ARBA00022750"/>
    </source>
</evidence>
<comment type="caution">
    <text evidence="9">The sequence shown here is derived from an EMBL/GenBank/DDBJ whole genome shotgun (WGS) entry which is preliminary data.</text>
</comment>
<feature type="domain" description="CCHC-type" evidence="7">
    <location>
        <begin position="272"/>
        <end position="285"/>
    </location>
</feature>
<dbReference type="InterPro" id="IPR036397">
    <property type="entry name" value="RNaseH_sf"/>
</dbReference>
<keyword evidence="9" id="KW-0548">Nucleotidyltransferase</keyword>
<dbReference type="GO" id="GO:0006508">
    <property type="term" value="P:proteolysis"/>
    <property type="evidence" value="ECO:0007669"/>
    <property type="project" value="UniProtKB-KW"/>
</dbReference>
<evidence type="ECO:0000259" key="8">
    <source>
        <dbReference type="PROSITE" id="PS50994"/>
    </source>
</evidence>
<evidence type="ECO:0000256" key="4">
    <source>
        <dbReference type="ARBA" id="ARBA00022801"/>
    </source>
</evidence>
<feature type="region of interest" description="Disordered" evidence="6">
    <location>
        <begin position="224"/>
        <end position="263"/>
    </location>
</feature>
<dbReference type="EC" id="2.7.7.49" evidence="9"/>
<feature type="domain" description="Integrase catalytic" evidence="8">
    <location>
        <begin position="502"/>
        <end position="682"/>
    </location>
</feature>
<keyword evidence="9" id="KW-0808">Transferase</keyword>
<feature type="region of interest" description="Disordered" evidence="6">
    <location>
        <begin position="287"/>
        <end position="306"/>
    </location>
</feature>
<dbReference type="SUPFAM" id="SSF57756">
    <property type="entry name" value="Retrovirus zinc finger-like domains"/>
    <property type="match status" value="1"/>
</dbReference>
<dbReference type="GO" id="GO:0004190">
    <property type="term" value="F:aspartic-type endopeptidase activity"/>
    <property type="evidence" value="ECO:0007669"/>
    <property type="project" value="UniProtKB-KW"/>
</dbReference>
<dbReference type="PROSITE" id="PS50158">
    <property type="entry name" value="ZF_CCHC"/>
    <property type="match status" value="1"/>
</dbReference>
<evidence type="ECO:0000256" key="6">
    <source>
        <dbReference type="SAM" id="MobiDB-lite"/>
    </source>
</evidence>
<dbReference type="Pfam" id="PF22936">
    <property type="entry name" value="Pol_BBD"/>
    <property type="match status" value="1"/>
</dbReference>
<keyword evidence="4" id="KW-0378">Hydrolase</keyword>
<dbReference type="InterPro" id="IPR001584">
    <property type="entry name" value="Integrase_cat-core"/>
</dbReference>
<dbReference type="InterPro" id="IPR039537">
    <property type="entry name" value="Retrotran_Ty1/copia-like"/>
</dbReference>
<dbReference type="PANTHER" id="PTHR42648:SF18">
    <property type="entry name" value="RETROTRANSPOSON, UNCLASSIFIED-LIKE PROTEIN"/>
    <property type="match status" value="1"/>
</dbReference>
<dbReference type="InterPro" id="IPR054722">
    <property type="entry name" value="PolX-like_BBD"/>
</dbReference>
<keyword evidence="5" id="KW-0863">Zinc-finger</keyword>
<dbReference type="Gene3D" id="4.10.60.10">
    <property type="entry name" value="Zinc finger, CCHC-type"/>
    <property type="match status" value="1"/>
</dbReference>